<dbReference type="AlphaFoldDB" id="A0A8J5QRC8"/>
<feature type="domain" description="Neurotransmitter-gated ion-channel ligand-binding" evidence="1">
    <location>
        <begin position="46"/>
        <end position="99"/>
    </location>
</feature>
<keyword evidence="3" id="KW-1185">Reference proteome</keyword>
<evidence type="ECO:0000313" key="3">
    <source>
        <dbReference type="Proteomes" id="UP000729913"/>
    </source>
</evidence>
<protein>
    <recommendedName>
        <fullName evidence="1">Neurotransmitter-gated ion-channel ligand-binding domain-containing protein</fullName>
    </recommendedName>
</protein>
<dbReference type="InterPro" id="IPR006202">
    <property type="entry name" value="Neur_chan_lig-bd"/>
</dbReference>
<dbReference type="GO" id="GO:0005230">
    <property type="term" value="F:extracellular ligand-gated monoatomic ion channel activity"/>
    <property type="evidence" value="ECO:0007669"/>
    <property type="project" value="InterPro"/>
</dbReference>
<dbReference type="Proteomes" id="UP000729913">
    <property type="component" value="Unassembled WGS sequence"/>
</dbReference>
<reference evidence="2" key="2">
    <citation type="submission" date="2021-04" db="EMBL/GenBank/DDBJ databases">
        <title>Genome-wide patterns of bracovirus chromosomal integration into multiple host tissues during parasitism.</title>
        <authorList>
            <person name="Chebbi M.A.C."/>
        </authorList>
    </citation>
    <scope>NUCLEOTIDE SEQUENCE</scope>
    <source>
        <tissue evidence="2">Whole body</tissue>
    </source>
</reference>
<proteinExistence type="predicted"/>
<dbReference type="GO" id="GO:0016020">
    <property type="term" value="C:membrane"/>
    <property type="evidence" value="ECO:0007669"/>
    <property type="project" value="InterPro"/>
</dbReference>
<comment type="caution">
    <text evidence="2">The sequence shown here is derived from an EMBL/GenBank/DDBJ whole genome shotgun (WGS) entry which is preliminary data.</text>
</comment>
<dbReference type="EMBL" id="JAAOIC020000039">
    <property type="protein sequence ID" value="KAG8038998.1"/>
    <property type="molecule type" value="Genomic_DNA"/>
</dbReference>
<dbReference type="Pfam" id="PF02931">
    <property type="entry name" value="Neur_chan_LBD"/>
    <property type="match status" value="1"/>
</dbReference>
<dbReference type="OrthoDB" id="5975154at2759"/>
<sequence>MQSMTSIILLVYRPVAFHIQHRSYNLELVSRHVSEPQFECNCGANERRLLKDLLDKYNTLERPVANESEALEVKFGITLQQIIDVDEKNQILTTNAWLKLVSDCSTICCMHILNKIK</sequence>
<organism evidence="2 3">
    <name type="scientific">Cotesia typhae</name>
    <dbReference type="NCBI Taxonomy" id="2053667"/>
    <lineage>
        <taxon>Eukaryota</taxon>
        <taxon>Metazoa</taxon>
        <taxon>Ecdysozoa</taxon>
        <taxon>Arthropoda</taxon>
        <taxon>Hexapoda</taxon>
        <taxon>Insecta</taxon>
        <taxon>Pterygota</taxon>
        <taxon>Neoptera</taxon>
        <taxon>Endopterygota</taxon>
        <taxon>Hymenoptera</taxon>
        <taxon>Apocrita</taxon>
        <taxon>Ichneumonoidea</taxon>
        <taxon>Braconidae</taxon>
        <taxon>Microgastrinae</taxon>
        <taxon>Cotesia</taxon>
    </lineage>
</organism>
<gene>
    <name evidence="2" type="ORF">G9C98_003305</name>
</gene>
<reference evidence="2" key="1">
    <citation type="submission" date="2020-03" db="EMBL/GenBank/DDBJ databases">
        <authorList>
            <person name="Chebbi M.A."/>
            <person name="Drezen J.M."/>
        </authorList>
    </citation>
    <scope>NUCLEOTIDE SEQUENCE</scope>
    <source>
        <tissue evidence="2">Whole body</tissue>
    </source>
</reference>
<name>A0A8J5QRC8_9HYME</name>
<evidence type="ECO:0000313" key="2">
    <source>
        <dbReference type="EMBL" id="KAG8038998.1"/>
    </source>
</evidence>
<evidence type="ECO:0000259" key="1">
    <source>
        <dbReference type="Pfam" id="PF02931"/>
    </source>
</evidence>
<accession>A0A8J5QRC8</accession>